<protein>
    <submittedName>
        <fullName evidence="4">GTP-binding protein YPT7</fullName>
    </submittedName>
</protein>
<dbReference type="InterPro" id="IPR001806">
    <property type="entry name" value="Small_GTPase"/>
</dbReference>
<gene>
    <name evidence="4" type="ORF">CGI_10019014</name>
</gene>
<keyword evidence="1" id="KW-0547">Nucleotide-binding</keyword>
<dbReference type="AlphaFoldDB" id="K1QFH4"/>
<evidence type="ECO:0000313" key="4">
    <source>
        <dbReference type="EMBL" id="EKC32613.1"/>
    </source>
</evidence>
<dbReference type="SMART" id="SM00173">
    <property type="entry name" value="RAS"/>
    <property type="match status" value="1"/>
</dbReference>
<evidence type="ECO:0000256" key="1">
    <source>
        <dbReference type="ARBA" id="ARBA00022741"/>
    </source>
</evidence>
<dbReference type="PRINTS" id="PR00449">
    <property type="entry name" value="RASTRNSFRMNG"/>
</dbReference>
<dbReference type="InterPro" id="IPR027417">
    <property type="entry name" value="P-loop_NTPase"/>
</dbReference>
<organism evidence="4">
    <name type="scientific">Magallana gigas</name>
    <name type="common">Pacific oyster</name>
    <name type="synonym">Crassostrea gigas</name>
    <dbReference type="NCBI Taxonomy" id="29159"/>
    <lineage>
        <taxon>Eukaryota</taxon>
        <taxon>Metazoa</taxon>
        <taxon>Spiralia</taxon>
        <taxon>Lophotrochozoa</taxon>
        <taxon>Mollusca</taxon>
        <taxon>Bivalvia</taxon>
        <taxon>Autobranchia</taxon>
        <taxon>Pteriomorphia</taxon>
        <taxon>Ostreida</taxon>
        <taxon>Ostreoidea</taxon>
        <taxon>Ostreidae</taxon>
        <taxon>Magallana</taxon>
    </lineage>
</organism>
<keyword evidence="2" id="KW-0342">GTP-binding</keyword>
<feature type="domain" description="Beta-lactamase-related" evidence="3">
    <location>
        <begin position="18"/>
        <end position="209"/>
    </location>
</feature>
<dbReference type="PANTHER" id="PTHR47977">
    <property type="entry name" value="RAS-RELATED PROTEIN RAB"/>
    <property type="match status" value="1"/>
</dbReference>
<dbReference type="NCBIfam" id="TIGR00231">
    <property type="entry name" value="small_GTP"/>
    <property type="match status" value="1"/>
</dbReference>
<dbReference type="CDD" id="cd00154">
    <property type="entry name" value="Rab"/>
    <property type="match status" value="1"/>
</dbReference>
<dbReference type="GO" id="GO:0003924">
    <property type="term" value="F:GTPase activity"/>
    <property type="evidence" value="ECO:0007669"/>
    <property type="project" value="InterPro"/>
</dbReference>
<dbReference type="Pfam" id="PF00071">
    <property type="entry name" value="Ras"/>
    <property type="match status" value="1"/>
</dbReference>
<dbReference type="GO" id="GO:0005525">
    <property type="term" value="F:GTP binding"/>
    <property type="evidence" value="ECO:0007669"/>
    <property type="project" value="UniProtKB-KW"/>
</dbReference>
<dbReference type="HOGENOM" id="CLU_022574_0_0_1"/>
<dbReference type="PROSITE" id="PS51421">
    <property type="entry name" value="RAS"/>
    <property type="match status" value="1"/>
</dbReference>
<reference evidence="4" key="1">
    <citation type="journal article" date="2012" name="Nature">
        <title>The oyster genome reveals stress adaptation and complexity of shell formation.</title>
        <authorList>
            <person name="Zhang G."/>
            <person name="Fang X."/>
            <person name="Guo X."/>
            <person name="Li L."/>
            <person name="Luo R."/>
            <person name="Xu F."/>
            <person name="Yang P."/>
            <person name="Zhang L."/>
            <person name="Wang X."/>
            <person name="Qi H."/>
            <person name="Xiong Z."/>
            <person name="Que H."/>
            <person name="Xie Y."/>
            <person name="Holland P.W."/>
            <person name="Paps J."/>
            <person name="Zhu Y."/>
            <person name="Wu F."/>
            <person name="Chen Y."/>
            <person name="Wang J."/>
            <person name="Peng C."/>
            <person name="Meng J."/>
            <person name="Yang L."/>
            <person name="Liu J."/>
            <person name="Wen B."/>
            <person name="Zhang N."/>
            <person name="Huang Z."/>
            <person name="Zhu Q."/>
            <person name="Feng Y."/>
            <person name="Mount A."/>
            <person name="Hedgecock D."/>
            <person name="Xu Z."/>
            <person name="Liu Y."/>
            <person name="Domazet-Loso T."/>
            <person name="Du Y."/>
            <person name="Sun X."/>
            <person name="Zhang S."/>
            <person name="Liu B."/>
            <person name="Cheng P."/>
            <person name="Jiang X."/>
            <person name="Li J."/>
            <person name="Fan D."/>
            <person name="Wang W."/>
            <person name="Fu W."/>
            <person name="Wang T."/>
            <person name="Wang B."/>
            <person name="Zhang J."/>
            <person name="Peng Z."/>
            <person name="Li Y."/>
            <person name="Li N."/>
            <person name="Wang J."/>
            <person name="Chen M."/>
            <person name="He Y."/>
            <person name="Tan F."/>
            <person name="Song X."/>
            <person name="Zheng Q."/>
            <person name="Huang R."/>
            <person name="Yang H."/>
            <person name="Du X."/>
            <person name="Chen L."/>
            <person name="Yang M."/>
            <person name="Gaffney P.M."/>
            <person name="Wang S."/>
            <person name="Luo L."/>
            <person name="She Z."/>
            <person name="Ming Y."/>
            <person name="Huang W."/>
            <person name="Zhang S."/>
            <person name="Huang B."/>
            <person name="Zhang Y."/>
            <person name="Qu T."/>
            <person name="Ni P."/>
            <person name="Miao G."/>
            <person name="Wang J."/>
            <person name="Wang Q."/>
            <person name="Steinberg C.E."/>
            <person name="Wang H."/>
            <person name="Li N."/>
            <person name="Qian L."/>
            <person name="Zhang G."/>
            <person name="Li Y."/>
            <person name="Yang H."/>
            <person name="Liu X."/>
            <person name="Wang J."/>
            <person name="Yin Y."/>
            <person name="Wang J."/>
        </authorList>
    </citation>
    <scope>NUCLEOTIDE SEQUENCE [LARGE SCALE GENOMIC DNA]</scope>
    <source>
        <strain evidence="4">05x7-T-G4-1.051#20</strain>
    </source>
</reference>
<evidence type="ECO:0000256" key="2">
    <source>
        <dbReference type="ARBA" id="ARBA00023134"/>
    </source>
</evidence>
<dbReference type="Pfam" id="PF00144">
    <property type="entry name" value="Beta-lactamase"/>
    <property type="match status" value="1"/>
</dbReference>
<dbReference type="InterPro" id="IPR005225">
    <property type="entry name" value="Small_GTP-bd"/>
</dbReference>
<dbReference type="InterPro" id="IPR050227">
    <property type="entry name" value="Rab"/>
</dbReference>
<dbReference type="InterPro" id="IPR001466">
    <property type="entry name" value="Beta-lactam-related"/>
</dbReference>
<dbReference type="InterPro" id="IPR012338">
    <property type="entry name" value="Beta-lactam/transpept-like"/>
</dbReference>
<name>K1QFH4_MAGGI</name>
<dbReference type="InParanoid" id="K1QFH4"/>
<accession>K1QFH4</accession>
<dbReference type="SMART" id="SM00175">
    <property type="entry name" value="RAB"/>
    <property type="match status" value="1"/>
</dbReference>
<evidence type="ECO:0000259" key="3">
    <source>
        <dbReference type="Pfam" id="PF00144"/>
    </source>
</evidence>
<dbReference type="EMBL" id="JH819067">
    <property type="protein sequence ID" value="EKC32613.1"/>
    <property type="molecule type" value="Genomic_DNA"/>
</dbReference>
<sequence>MYEAQSLYMRSCNLFLLGTRHGYSNFGYLVLGHVIEKLTGIPYPIYIHDVINKAGDIDLLVYEGDELHRLHPNEVRYFENSDSTHPSILPYNGEIWTMQYGGFHMHGTSSYGGLVASSLQLLSLLSTLDMEHWKGNRILSEESISRMLACPKFEKGSEWYGLGLDVEDEGQTWGHTGYMDGTTTTFRRDKSGYSWVLLFNAGATDQDLDGLVRFALSSLQLSSNLSGLKYMGENVRNFEIISSKDGAQLTETKSGGAYAIPSASASASGPGSNIIGSGVPNLKIAIVGDTEVGKTCIMLRYLKNQFSPMYIPTKKAVIESAVKKINVPGHTVASLTIWDIPGREDMDLHKTYFRDLDAAIVVVDLTEMNSIEMAPVWKQTILNNTFVTCPVKEASHGGQVKTMTMEEHPVDKETFPVLLMGNKFDVIEQKVQAERLKKYAQESQETEGEEKRVWSLGGPLTEEEKPECIKLLEKQAEDHNFHASVMVSARDGDGSVREAMQNLVRHVLENKYSMKKYRNKGDSKKHKEKRKKEIEGLDKTGIKSFDTEFISANTSVKKITTLREFYNKSLTKFKEGCQLAQIVEKEENSLEDCVAALKKNIGEGAKLKVKKDEDFCKLKVSSKDEDFKPAKKIRILLNIFHTEYASVCKSIQRDCPLMDKKLQQQDEAIETMCKECWEEVATVEQGQPRSEEEIKRITDIIETNRAKMQHACLEARAAVSVVEDAMKKIKTAFLW</sequence>
<dbReference type="SUPFAM" id="SSF56601">
    <property type="entry name" value="beta-lactamase/transpeptidase-like"/>
    <property type="match status" value="1"/>
</dbReference>
<dbReference type="PROSITE" id="PS51419">
    <property type="entry name" value="RAB"/>
    <property type="match status" value="1"/>
</dbReference>
<proteinExistence type="predicted"/>
<dbReference type="SUPFAM" id="SSF52540">
    <property type="entry name" value="P-loop containing nucleoside triphosphate hydrolases"/>
    <property type="match status" value="1"/>
</dbReference>
<dbReference type="Gene3D" id="3.40.50.300">
    <property type="entry name" value="P-loop containing nucleotide triphosphate hydrolases"/>
    <property type="match status" value="1"/>
</dbReference>
<dbReference type="Gene3D" id="3.40.710.10">
    <property type="entry name" value="DD-peptidase/beta-lactamase superfamily"/>
    <property type="match status" value="1"/>
</dbReference>